<proteinExistence type="predicted"/>
<protein>
    <recommendedName>
        <fullName evidence="3">Phage ABA sandwich domain-containing protein</fullName>
    </recommendedName>
</protein>
<gene>
    <name evidence="1" type="ORF">BSO21_33030</name>
</gene>
<keyword evidence="2" id="KW-1185">Reference proteome</keyword>
<organism evidence="1 2">
    <name type="scientific">Paenibacillus odorifer</name>
    <dbReference type="NCBI Taxonomy" id="189426"/>
    <lineage>
        <taxon>Bacteria</taxon>
        <taxon>Bacillati</taxon>
        <taxon>Bacillota</taxon>
        <taxon>Bacilli</taxon>
        <taxon>Bacillales</taxon>
        <taxon>Paenibacillaceae</taxon>
        <taxon>Paenibacillus</taxon>
    </lineage>
</organism>
<comment type="caution">
    <text evidence="1">The sequence shown here is derived from an EMBL/GenBank/DDBJ whole genome shotgun (WGS) entry which is preliminary data.</text>
</comment>
<name>A0ABX3GCK9_9BACL</name>
<accession>A0ABX3GCK9</accession>
<evidence type="ECO:0008006" key="3">
    <source>
        <dbReference type="Google" id="ProtNLM"/>
    </source>
</evidence>
<evidence type="ECO:0000313" key="2">
    <source>
        <dbReference type="Proteomes" id="UP000187158"/>
    </source>
</evidence>
<dbReference type="Proteomes" id="UP000187158">
    <property type="component" value="Unassembled WGS sequence"/>
</dbReference>
<evidence type="ECO:0000313" key="1">
    <source>
        <dbReference type="EMBL" id="OMC99014.1"/>
    </source>
</evidence>
<sequence>MKLGLSYEDLEQMGFVEYQGSTLDVFDEMDNDIELSKFDTKTKWNESSHEAIIRAVAKMIEGNNAALLKQLKAAGVSLDL</sequence>
<dbReference type="EMBL" id="MPVP01000574">
    <property type="protein sequence ID" value="OMC99014.1"/>
    <property type="molecule type" value="Genomic_DNA"/>
</dbReference>
<reference evidence="1 2" key="1">
    <citation type="submission" date="2016-11" db="EMBL/GenBank/DDBJ databases">
        <title>Paenibacillus species isolates.</title>
        <authorList>
            <person name="Beno S.M."/>
        </authorList>
    </citation>
    <scope>NUCLEOTIDE SEQUENCE [LARGE SCALE GENOMIC DNA]</scope>
    <source>
        <strain evidence="1 2">FSL H7-0433</strain>
    </source>
</reference>